<proteinExistence type="predicted"/>
<dbReference type="AlphaFoldDB" id="A0A1V9XRE9"/>
<keyword evidence="2" id="KW-0227">DNA damage</keyword>
<dbReference type="InterPro" id="IPR002093">
    <property type="entry name" value="BRCA2_repeat"/>
</dbReference>
<protein>
    <submittedName>
        <fullName evidence="5">Uncharacterized protein</fullName>
    </submittedName>
</protein>
<dbReference type="OrthoDB" id="21095at2759"/>
<dbReference type="PANTHER" id="PTHR11289:SF0">
    <property type="entry name" value="BREAST CANCER TYPE 2 SUSCEPTIBILITY PROTEIN"/>
    <property type="match status" value="1"/>
</dbReference>
<dbReference type="STRING" id="418985.A0A1V9XRE9"/>
<dbReference type="Pfam" id="PF00634">
    <property type="entry name" value="BRCA2"/>
    <property type="match status" value="2"/>
</dbReference>
<evidence type="ECO:0000313" key="5">
    <source>
        <dbReference type="EMBL" id="OQR76077.1"/>
    </source>
</evidence>
<keyword evidence="6" id="KW-1185">Reference proteome</keyword>
<dbReference type="PROSITE" id="PS50138">
    <property type="entry name" value="BRCA2_REPEAT"/>
    <property type="match status" value="2"/>
</dbReference>
<organism evidence="5 6">
    <name type="scientific">Tropilaelaps mercedesae</name>
    <dbReference type="NCBI Taxonomy" id="418985"/>
    <lineage>
        <taxon>Eukaryota</taxon>
        <taxon>Metazoa</taxon>
        <taxon>Ecdysozoa</taxon>
        <taxon>Arthropoda</taxon>
        <taxon>Chelicerata</taxon>
        <taxon>Arachnida</taxon>
        <taxon>Acari</taxon>
        <taxon>Parasitiformes</taxon>
        <taxon>Mesostigmata</taxon>
        <taxon>Gamasina</taxon>
        <taxon>Dermanyssoidea</taxon>
        <taxon>Laelapidae</taxon>
        <taxon>Tropilaelaps</taxon>
    </lineage>
</organism>
<evidence type="ECO:0000256" key="3">
    <source>
        <dbReference type="ARBA" id="ARBA00023204"/>
    </source>
</evidence>
<dbReference type="GO" id="GO:0005634">
    <property type="term" value="C:nucleus"/>
    <property type="evidence" value="ECO:0007669"/>
    <property type="project" value="TreeGrafter"/>
</dbReference>
<dbReference type="InParanoid" id="A0A1V9XRE9"/>
<evidence type="ECO:0000256" key="1">
    <source>
        <dbReference type="ARBA" id="ARBA00022737"/>
    </source>
</evidence>
<feature type="region of interest" description="Disordered" evidence="4">
    <location>
        <begin position="60"/>
        <end position="79"/>
    </location>
</feature>
<keyword evidence="3" id="KW-0234">DNA repair</keyword>
<name>A0A1V9XRE9_9ACAR</name>
<gene>
    <name evidence="5" type="ORF">BIW11_08005</name>
</gene>
<sequence length="474" mass="51977">MTDACSRRAPFRIVVREVLNLFEDDPQEANATEEVNHEADTFQMTAYPRESSLRTIIGEPDTELQDKQNPPDDEDLFDDSFQVPHTLRRAPAKDNKTSAAKRPTKGAEEDDDIFADIDTQAFHASTNTLVERETKANRENLANERRGARNSRSVSVTSMAVGLMSNKIESGDESHISTNVLSAVRELVREDEGRSGETAAIHNSAPLNIFREVQQSSSPEPSRFLNQLENQVVQSSDLHRVSKTVETPTGRNIDVTKEMNASSGFKTASGKAVNVSARGLEVVKAMFEKEFSNDNSADIPVRLDQPDEQMPDELPNSTAPGHACRALQNVSIGHTGFSTAKGTAINVSAEALERVRRLFQEDFEENKPIISDTVVEKMDSAALAENLGFSTAAGGGVKVNEHLETVRKVLDDDTNSAKPLVSPAQMLAVTQAAIERSKQLPDDAQVTEKPNAVKYPSKTPVRRIAGRYTMTVGF</sequence>
<evidence type="ECO:0000313" key="6">
    <source>
        <dbReference type="Proteomes" id="UP000192247"/>
    </source>
</evidence>
<reference evidence="5 6" key="1">
    <citation type="journal article" date="2017" name="Gigascience">
        <title>Draft genome of the honey bee ectoparasitic mite, Tropilaelaps mercedesae, is shaped by the parasitic life history.</title>
        <authorList>
            <person name="Dong X."/>
            <person name="Armstrong S.D."/>
            <person name="Xia D."/>
            <person name="Makepeace B.L."/>
            <person name="Darby A.C."/>
            <person name="Kadowaki T."/>
        </authorList>
    </citation>
    <scope>NUCLEOTIDE SEQUENCE [LARGE SCALE GENOMIC DNA]</scope>
    <source>
        <strain evidence="5">Wuxi-XJTLU</strain>
    </source>
</reference>
<comment type="caution">
    <text evidence="5">The sequence shown here is derived from an EMBL/GenBank/DDBJ whole genome shotgun (WGS) entry which is preliminary data.</text>
</comment>
<dbReference type="PANTHER" id="PTHR11289">
    <property type="entry name" value="BREAST CANCER TYPE 2 SUSCEPTIBILITY PROTEIN BRCA2"/>
    <property type="match status" value="1"/>
</dbReference>
<dbReference type="Proteomes" id="UP000192247">
    <property type="component" value="Unassembled WGS sequence"/>
</dbReference>
<accession>A0A1V9XRE9</accession>
<evidence type="ECO:0000256" key="2">
    <source>
        <dbReference type="ARBA" id="ARBA00022763"/>
    </source>
</evidence>
<feature type="region of interest" description="Disordered" evidence="4">
    <location>
        <begin position="85"/>
        <end position="108"/>
    </location>
</feature>
<dbReference type="GO" id="GO:0006355">
    <property type="term" value="P:regulation of DNA-templated transcription"/>
    <property type="evidence" value="ECO:0007669"/>
    <property type="project" value="TreeGrafter"/>
</dbReference>
<dbReference type="EMBL" id="MNPL01005346">
    <property type="protein sequence ID" value="OQR76077.1"/>
    <property type="molecule type" value="Genomic_DNA"/>
</dbReference>
<keyword evidence="1" id="KW-0677">Repeat</keyword>
<dbReference type="GO" id="GO:0000724">
    <property type="term" value="P:double-strand break repair via homologous recombination"/>
    <property type="evidence" value="ECO:0007669"/>
    <property type="project" value="InterPro"/>
</dbReference>
<evidence type="ECO:0000256" key="4">
    <source>
        <dbReference type="SAM" id="MobiDB-lite"/>
    </source>
</evidence>
<dbReference type="InterPro" id="IPR015525">
    <property type="entry name" value="BRCA2"/>
</dbReference>